<comment type="similarity">
    <text evidence="1">Belongs to the FAM114 family.</text>
</comment>
<dbReference type="Pfam" id="PF05334">
    <property type="entry name" value="DUF719"/>
    <property type="match status" value="1"/>
</dbReference>
<comment type="caution">
    <text evidence="5">The sequence shown here is derived from an EMBL/GenBank/DDBJ whole genome shotgun (WGS) entry which is preliminary data.</text>
</comment>
<gene>
    <name evidence="5" type="ORF">ACAOBT_LOCUS10884</name>
</gene>
<keyword evidence="3" id="KW-0175">Coiled coil</keyword>
<feature type="region of interest" description="Disordered" evidence="4">
    <location>
        <begin position="201"/>
        <end position="308"/>
    </location>
</feature>
<dbReference type="PANTHER" id="PTHR12842">
    <property type="entry name" value="FI01459P"/>
    <property type="match status" value="1"/>
</dbReference>
<accession>A0A9P0KHJ2</accession>
<feature type="region of interest" description="Disordered" evidence="4">
    <location>
        <begin position="1"/>
        <end position="31"/>
    </location>
</feature>
<feature type="compositionally biased region" description="Low complexity" evidence="4">
    <location>
        <begin position="294"/>
        <end position="308"/>
    </location>
</feature>
<feature type="compositionally biased region" description="Acidic residues" evidence="4">
    <location>
        <begin position="203"/>
        <end position="212"/>
    </location>
</feature>
<feature type="coiled-coil region" evidence="3">
    <location>
        <begin position="354"/>
        <end position="381"/>
    </location>
</feature>
<evidence type="ECO:0000256" key="2">
    <source>
        <dbReference type="ARBA" id="ARBA00022553"/>
    </source>
</evidence>
<feature type="compositionally biased region" description="Low complexity" evidence="4">
    <location>
        <begin position="220"/>
        <end position="235"/>
    </location>
</feature>
<evidence type="ECO:0000313" key="5">
    <source>
        <dbReference type="EMBL" id="CAH1974063.1"/>
    </source>
</evidence>
<proteinExistence type="inferred from homology"/>
<keyword evidence="2" id="KW-0597">Phosphoprotein</keyword>
<evidence type="ECO:0000256" key="1">
    <source>
        <dbReference type="ARBA" id="ARBA00006903"/>
    </source>
</evidence>
<organism evidence="5 6">
    <name type="scientific">Acanthoscelides obtectus</name>
    <name type="common">Bean weevil</name>
    <name type="synonym">Bruchus obtectus</name>
    <dbReference type="NCBI Taxonomy" id="200917"/>
    <lineage>
        <taxon>Eukaryota</taxon>
        <taxon>Metazoa</taxon>
        <taxon>Ecdysozoa</taxon>
        <taxon>Arthropoda</taxon>
        <taxon>Hexapoda</taxon>
        <taxon>Insecta</taxon>
        <taxon>Pterygota</taxon>
        <taxon>Neoptera</taxon>
        <taxon>Endopterygota</taxon>
        <taxon>Coleoptera</taxon>
        <taxon>Polyphaga</taxon>
        <taxon>Cucujiformia</taxon>
        <taxon>Chrysomeloidea</taxon>
        <taxon>Chrysomelidae</taxon>
        <taxon>Bruchinae</taxon>
        <taxon>Bruchini</taxon>
        <taxon>Acanthoscelides</taxon>
    </lineage>
</organism>
<sequence>METSDSECFESADEDFFSDNEADRKEEKSCENIPQIEKLQNLNINEGQGKPNVIKESIDDRQARKEFVGDVTICSEEVNEAKEVTKNKQVKNLDLKSKLDTENKNILEDNTVCNSNDNKSTSIHNSNSNVITQKHEQKHMLDCDKNKNKVEHEDIKSIHTINVEESSPKDHSVKQLHQIKEEITCKETKITDTKVDTLMWENDGWDFDDNDIKDDKCETTDCSTSNTDSTNTFETEGIDTQNLNQPLVSQQVKSDNQKQTIDVEEENMWDNDDDWEPIEETNKQPESSKTENQSKSPTESKSTSDSWSSWGNWGVSSILTSATQGVSTLTSHVSQGLNTIVDTSLGIPDPQELARLHKREKEELEAKIRENSTELQHEVENSNTGTLGFGLGNLGNLVSGVSNLTKLVETTGSKVISGGLDTLETIGKKTMEVLQEGDPGLKKKRQFLKLEQEKPILSQVLREAKEKAEQENRSLQQKHIVKKKNYETLFDDHHGLVHLEALEMLSRQCDFKLKTLMENCDDDKSLMDLQETMDQVKELCELPDEDDEEQATMEDIKEKLQSAIKELNIKISYDKLLLTWEETETWLNTVNLKICDENELHQQAIETLAQLTAIAVEQFHKAGELLLIKEHHSTADEADSLVQLTTTLTSLIGIVAGKFSDKLNVKASGKSNGEDINGLITNVFFEAANSSSYIQDAFQLLIPVLQVGAV</sequence>
<dbReference type="EMBL" id="CAKOFQ010006817">
    <property type="protein sequence ID" value="CAH1974063.1"/>
    <property type="molecule type" value="Genomic_DNA"/>
</dbReference>
<keyword evidence="6" id="KW-1185">Reference proteome</keyword>
<feature type="coiled-coil region" evidence="3">
    <location>
        <begin position="458"/>
        <end position="485"/>
    </location>
</feature>
<dbReference type="OrthoDB" id="5597648at2759"/>
<dbReference type="Proteomes" id="UP001152888">
    <property type="component" value="Unassembled WGS sequence"/>
</dbReference>
<feature type="compositionally biased region" description="Acidic residues" evidence="4">
    <location>
        <begin position="262"/>
        <end position="279"/>
    </location>
</feature>
<evidence type="ECO:0000313" key="6">
    <source>
        <dbReference type="Proteomes" id="UP001152888"/>
    </source>
</evidence>
<feature type="compositionally biased region" description="Polar residues" evidence="4">
    <location>
        <begin position="238"/>
        <end position="260"/>
    </location>
</feature>
<dbReference type="PANTHER" id="PTHR12842:SF6">
    <property type="entry name" value="FI01459P"/>
    <property type="match status" value="1"/>
</dbReference>
<dbReference type="AlphaFoldDB" id="A0A9P0KHJ2"/>
<evidence type="ECO:0000256" key="4">
    <source>
        <dbReference type="SAM" id="MobiDB-lite"/>
    </source>
</evidence>
<evidence type="ECO:0008006" key="7">
    <source>
        <dbReference type="Google" id="ProtNLM"/>
    </source>
</evidence>
<feature type="compositionally biased region" description="Basic and acidic residues" evidence="4">
    <location>
        <begin position="21"/>
        <end position="30"/>
    </location>
</feature>
<evidence type="ECO:0000256" key="3">
    <source>
        <dbReference type="SAM" id="Coils"/>
    </source>
</evidence>
<reference evidence="5" key="1">
    <citation type="submission" date="2022-03" db="EMBL/GenBank/DDBJ databases">
        <authorList>
            <person name="Sayadi A."/>
        </authorList>
    </citation>
    <scope>NUCLEOTIDE SEQUENCE</scope>
</reference>
<name>A0A9P0KHJ2_ACAOB</name>
<dbReference type="InterPro" id="IPR007998">
    <property type="entry name" value="DUF719"/>
</dbReference>
<protein>
    <recommendedName>
        <fullName evidence="7">Protein FAM114A2</fullName>
    </recommendedName>
</protein>
<feature type="compositionally biased region" description="Acidic residues" evidence="4">
    <location>
        <begin position="1"/>
        <end position="20"/>
    </location>
</feature>
<feature type="compositionally biased region" description="Basic and acidic residues" evidence="4">
    <location>
        <begin position="280"/>
        <end position="289"/>
    </location>
</feature>